<dbReference type="Proteomes" id="UP000095767">
    <property type="component" value="Unassembled WGS sequence"/>
</dbReference>
<protein>
    <submittedName>
        <fullName evidence="1">Uncharacterized protein</fullName>
    </submittedName>
</protein>
<comment type="caution">
    <text evidence="1">The sequence shown here is derived from an EMBL/GenBank/DDBJ whole genome shotgun (WGS) entry which is preliminary data.</text>
</comment>
<evidence type="ECO:0000313" key="1">
    <source>
        <dbReference type="EMBL" id="OEL34787.1"/>
    </source>
</evidence>
<proteinExistence type="predicted"/>
<accession>A0A1E5WBM4</accession>
<reference evidence="1 2" key="1">
    <citation type="submission" date="2016-09" db="EMBL/GenBank/DDBJ databases">
        <title>The draft genome of Dichanthelium oligosanthes: A C3 panicoid grass species.</title>
        <authorList>
            <person name="Studer A.J."/>
            <person name="Schnable J.C."/>
            <person name="Brutnell T.P."/>
        </authorList>
    </citation>
    <scope>NUCLEOTIDE SEQUENCE [LARGE SCALE GENOMIC DNA]</scope>
    <source>
        <strain evidence="2">cv. Kellogg 1175</strain>
        <tissue evidence="1">Leaf</tissue>
    </source>
</reference>
<dbReference type="AlphaFoldDB" id="A0A1E5WBM4"/>
<evidence type="ECO:0000313" key="2">
    <source>
        <dbReference type="Proteomes" id="UP000095767"/>
    </source>
</evidence>
<organism evidence="1 2">
    <name type="scientific">Dichanthelium oligosanthes</name>
    <dbReference type="NCBI Taxonomy" id="888268"/>
    <lineage>
        <taxon>Eukaryota</taxon>
        <taxon>Viridiplantae</taxon>
        <taxon>Streptophyta</taxon>
        <taxon>Embryophyta</taxon>
        <taxon>Tracheophyta</taxon>
        <taxon>Spermatophyta</taxon>
        <taxon>Magnoliopsida</taxon>
        <taxon>Liliopsida</taxon>
        <taxon>Poales</taxon>
        <taxon>Poaceae</taxon>
        <taxon>PACMAD clade</taxon>
        <taxon>Panicoideae</taxon>
        <taxon>Panicodae</taxon>
        <taxon>Paniceae</taxon>
        <taxon>Dichantheliinae</taxon>
        <taxon>Dichanthelium</taxon>
    </lineage>
</organism>
<dbReference type="EMBL" id="LWDX02014269">
    <property type="protein sequence ID" value="OEL34787.1"/>
    <property type="molecule type" value="Genomic_DNA"/>
</dbReference>
<sequence>MDRAATTCRLPHEFCGDRTQFKLALSTDTTSTLNARISLTAGTREIPLNLGN</sequence>
<keyword evidence="2" id="KW-1185">Reference proteome</keyword>
<gene>
    <name evidence="1" type="ORF">BAE44_0004194</name>
</gene>
<name>A0A1E5WBM4_9POAL</name>